<protein>
    <submittedName>
        <fullName evidence="2">Multifunctional virulence effector protein DrrA</fullName>
    </submittedName>
</protein>
<dbReference type="AlphaFoldDB" id="A0A0W1ABC9"/>
<organism evidence="2 3">
    <name type="scientific">Legionella waltersii</name>
    <dbReference type="NCBI Taxonomy" id="66969"/>
    <lineage>
        <taxon>Bacteria</taxon>
        <taxon>Pseudomonadati</taxon>
        <taxon>Pseudomonadota</taxon>
        <taxon>Gammaproteobacteria</taxon>
        <taxon>Legionellales</taxon>
        <taxon>Legionellaceae</taxon>
        <taxon>Legionella</taxon>
    </lineage>
</organism>
<evidence type="ECO:0000313" key="3">
    <source>
        <dbReference type="Proteomes" id="UP000054729"/>
    </source>
</evidence>
<reference evidence="2 3" key="1">
    <citation type="submission" date="2015-11" db="EMBL/GenBank/DDBJ databases">
        <title>Genomic analysis of 38 Legionella species identifies large and diverse effector repertoires.</title>
        <authorList>
            <person name="Burstein D."/>
            <person name="Amaro F."/>
            <person name="Zusman T."/>
            <person name="Lifshitz Z."/>
            <person name="Cohen O."/>
            <person name="Gilbert J.A."/>
            <person name="Pupko T."/>
            <person name="Shuman H.A."/>
            <person name="Segal G."/>
        </authorList>
    </citation>
    <scope>NUCLEOTIDE SEQUENCE [LARGE SCALE GENOMIC DNA]</scope>
    <source>
        <strain evidence="2 3">ATCC 51914</strain>
    </source>
</reference>
<name>A0A0W1ABC9_9GAMM</name>
<feature type="domain" description="DrrA phosphatidylinositol 4-phosphate binding" evidence="1">
    <location>
        <begin position="55"/>
        <end position="150"/>
    </location>
</feature>
<comment type="caution">
    <text evidence="2">The sequence shown here is derived from an EMBL/GenBank/DDBJ whole genome shotgun (WGS) entry which is preliminary data.</text>
</comment>
<dbReference type="EMBL" id="LNZB01000040">
    <property type="protein sequence ID" value="KTD78580.1"/>
    <property type="molecule type" value="Genomic_DNA"/>
</dbReference>
<dbReference type="InterPro" id="IPR028057">
    <property type="entry name" value="DrrA_P4M"/>
</dbReference>
<keyword evidence="3" id="KW-1185">Reference proteome</keyword>
<dbReference type="Pfam" id="PF14860">
    <property type="entry name" value="DrrA_P4M"/>
    <property type="match status" value="1"/>
</dbReference>
<evidence type="ECO:0000313" key="2">
    <source>
        <dbReference type="EMBL" id="KTD78580.1"/>
    </source>
</evidence>
<dbReference type="InterPro" id="IPR038346">
    <property type="entry name" value="DrrA_PI4P-bd_sf"/>
</dbReference>
<accession>A0A0W1ABC9</accession>
<dbReference type="GO" id="GO:0031267">
    <property type="term" value="F:small GTPase binding"/>
    <property type="evidence" value="ECO:0007669"/>
    <property type="project" value="InterPro"/>
</dbReference>
<dbReference type="Gene3D" id="1.20.1280.280">
    <property type="match status" value="1"/>
</dbReference>
<dbReference type="Proteomes" id="UP000054729">
    <property type="component" value="Unassembled WGS sequence"/>
</dbReference>
<sequence>MINQNKVVGYEFRQDSNQPWQKSGEHRRFEELVTAFNNRLINELKPYYQAATLDKGRTHLWEAKSFKQQYHALKGDALKTTILNDFKSKIVNCSSRQELEDAVENIRASNDFKILAQAQGLVTHHFNLKTSSVEALERIIEDKFTELRSSSQNSLK</sequence>
<evidence type="ECO:0000259" key="1">
    <source>
        <dbReference type="Pfam" id="PF14860"/>
    </source>
</evidence>
<dbReference type="PATRIC" id="fig|66969.6.peg.1901"/>
<gene>
    <name evidence="2" type="primary">drrA_4</name>
    <name evidence="2" type="ORF">Lwal_1743</name>
</gene>
<proteinExistence type="predicted"/>
<dbReference type="GO" id="GO:0044161">
    <property type="term" value="C:host cell cytoplasmic vesicle"/>
    <property type="evidence" value="ECO:0007669"/>
    <property type="project" value="InterPro"/>
</dbReference>